<evidence type="ECO:0000313" key="9">
    <source>
        <dbReference type="EMBL" id="QDU70336.1"/>
    </source>
</evidence>
<evidence type="ECO:0000256" key="2">
    <source>
        <dbReference type="ARBA" id="ARBA00022475"/>
    </source>
</evidence>
<dbReference type="Pfam" id="PF03553">
    <property type="entry name" value="Na_H_antiporter"/>
    <property type="match status" value="1"/>
</dbReference>
<reference evidence="9 10" key="1">
    <citation type="submission" date="2019-02" db="EMBL/GenBank/DDBJ databases">
        <title>Deep-cultivation of Planctomycetes and their phenomic and genomic characterization uncovers novel biology.</title>
        <authorList>
            <person name="Wiegand S."/>
            <person name="Jogler M."/>
            <person name="Boedeker C."/>
            <person name="Pinto D."/>
            <person name="Vollmers J."/>
            <person name="Rivas-Marin E."/>
            <person name="Kohn T."/>
            <person name="Peeters S.H."/>
            <person name="Heuer A."/>
            <person name="Rast P."/>
            <person name="Oberbeckmann S."/>
            <person name="Bunk B."/>
            <person name="Jeske O."/>
            <person name="Meyerdierks A."/>
            <person name="Storesund J.E."/>
            <person name="Kallscheuer N."/>
            <person name="Luecker S."/>
            <person name="Lage O.M."/>
            <person name="Pohl T."/>
            <person name="Merkel B.J."/>
            <person name="Hornburger P."/>
            <person name="Mueller R.-W."/>
            <person name="Bruemmer F."/>
            <person name="Labrenz M."/>
            <person name="Spormann A.M."/>
            <person name="Op den Camp H."/>
            <person name="Overmann J."/>
            <person name="Amann R."/>
            <person name="Jetten M.S.M."/>
            <person name="Mascher T."/>
            <person name="Medema M.H."/>
            <person name="Devos D.P."/>
            <person name="Kaster A.-K."/>
            <person name="Ovreas L."/>
            <person name="Rohde M."/>
            <person name="Galperin M.Y."/>
            <person name="Jogler C."/>
        </authorList>
    </citation>
    <scope>NUCLEOTIDE SEQUENCE [LARGE SCALE GENOMIC DNA]</scope>
    <source>
        <strain evidence="9 10">Pan265</strain>
    </source>
</reference>
<feature type="compositionally biased region" description="Polar residues" evidence="6">
    <location>
        <begin position="345"/>
        <end position="360"/>
    </location>
</feature>
<dbReference type="RefSeq" id="WP_145444372.1">
    <property type="nucleotide sequence ID" value="NZ_CP036280.1"/>
</dbReference>
<dbReference type="EMBL" id="CP036280">
    <property type="protein sequence ID" value="QDU70336.1"/>
    <property type="molecule type" value="Genomic_DNA"/>
</dbReference>
<evidence type="ECO:0000259" key="8">
    <source>
        <dbReference type="Pfam" id="PF03553"/>
    </source>
</evidence>
<dbReference type="OrthoDB" id="9762978at2"/>
<evidence type="ECO:0000256" key="5">
    <source>
        <dbReference type="ARBA" id="ARBA00023136"/>
    </source>
</evidence>
<evidence type="ECO:0000256" key="1">
    <source>
        <dbReference type="ARBA" id="ARBA00004651"/>
    </source>
</evidence>
<keyword evidence="3 7" id="KW-0812">Transmembrane</keyword>
<keyword evidence="2" id="KW-1003">Cell membrane</keyword>
<dbReference type="Proteomes" id="UP000320386">
    <property type="component" value="Chromosome"/>
</dbReference>
<dbReference type="AlphaFoldDB" id="A0A518BTN6"/>
<feature type="transmembrane region" description="Helical" evidence="7">
    <location>
        <begin position="468"/>
        <end position="486"/>
    </location>
</feature>
<feature type="transmembrane region" description="Helical" evidence="7">
    <location>
        <begin position="300"/>
        <end position="324"/>
    </location>
</feature>
<feature type="transmembrane region" description="Helical" evidence="7">
    <location>
        <begin position="373"/>
        <end position="393"/>
    </location>
</feature>
<feature type="transmembrane region" description="Helical" evidence="7">
    <location>
        <begin position="178"/>
        <end position="197"/>
    </location>
</feature>
<evidence type="ECO:0000256" key="6">
    <source>
        <dbReference type="SAM" id="MobiDB-lite"/>
    </source>
</evidence>
<feature type="transmembrane region" description="Helical" evidence="7">
    <location>
        <begin position="141"/>
        <end position="158"/>
    </location>
</feature>
<feature type="transmembrane region" description="Helical" evidence="7">
    <location>
        <begin position="17"/>
        <end position="39"/>
    </location>
</feature>
<evidence type="ECO:0000256" key="7">
    <source>
        <dbReference type="SAM" id="Phobius"/>
    </source>
</evidence>
<comment type="subcellular location">
    <subcellularLocation>
        <location evidence="1">Cell membrane</location>
        <topology evidence="1">Multi-pass membrane protein</topology>
    </subcellularLocation>
</comment>
<feature type="transmembrane region" description="Helical" evidence="7">
    <location>
        <begin position="399"/>
        <end position="416"/>
    </location>
</feature>
<feature type="domain" description="Na+/H+ antiporter NhaC-like C-terminal" evidence="8">
    <location>
        <begin position="347"/>
        <end position="573"/>
    </location>
</feature>
<accession>A0A518BTN6</accession>
<dbReference type="PANTHER" id="PTHR43478:SF1">
    <property type="entry name" value="NA+_H+ ANTIPORTER NHAC-LIKE C-TERMINAL DOMAIN-CONTAINING PROTEIN"/>
    <property type="match status" value="1"/>
</dbReference>
<name>A0A518BTN6_9BACT</name>
<gene>
    <name evidence="9" type="primary">mleN</name>
    <name evidence="9" type="ORF">Pan265_01610</name>
</gene>
<feature type="transmembrane region" description="Helical" evidence="7">
    <location>
        <begin position="566"/>
        <end position="587"/>
    </location>
</feature>
<dbReference type="PANTHER" id="PTHR43478">
    <property type="entry name" value="NA+/H+ ANTIPORTER-RELATED"/>
    <property type="match status" value="1"/>
</dbReference>
<keyword evidence="10" id="KW-1185">Reference proteome</keyword>
<feature type="region of interest" description="Disordered" evidence="6">
    <location>
        <begin position="345"/>
        <end position="364"/>
    </location>
</feature>
<keyword evidence="4 7" id="KW-1133">Transmembrane helix</keyword>
<protein>
    <submittedName>
        <fullName evidence="9">Malate-2H(+)/Na(+)-lactate antiporter</fullName>
    </submittedName>
</protein>
<feature type="transmembrane region" description="Helical" evidence="7">
    <location>
        <begin position="119"/>
        <end position="136"/>
    </location>
</feature>
<dbReference type="KEGG" id="mcad:Pan265_01610"/>
<sequence>MSTTESRSLAARIKHPGIWLFAACMTASLLVGLFLPPAWVSQSTTLDAYPTDDGSWAYILREKETSLADAVPYTESPITPANLEALVADGQAPAIKSQIVFRETGETRVYLELRAYRHWHWWSLLPAFTAILLCVATREPLTALLGGVLSGVLLLGRYNIVDDVLKPTMVLDSVTEVILLYCGLLGALVGIWARSGAAQAFAEWAARSIVTGPKTAKFLTWLLGVCFFQGGTISTVMVGATARPIADREKVSHEELSYVVDSTASPIAALIPFNAWPAYVQGLIFVPGVAFLATESSRMAFYFASIFLSFYALFAVIGTLLLSFEKLPFIGRRFRDAITRARTTGQLNAPGSEPLSSQELENPEVPEGHIPSLWSFVLPLALLIATALGTYFATGSPDVTWAFFIGLIAAIVMELARGLALTELVDGVGLGIKAVALAAVILVTAIMVGNLSKDAGGAAFLVSLLGESIHYVALPLGLLALTMIISFSTGTSWGTYAVAFPLGMPLAWAVAQSHDLANPQLYMMVCFATILNGSLYGDQCSPISDTTVLSSMVSGADLMDHVRTQIVPASVAMGLAAFCWTATVWIFC</sequence>
<feature type="transmembrane region" description="Helical" evidence="7">
    <location>
        <begin position="428"/>
        <end position="448"/>
    </location>
</feature>
<keyword evidence="5 7" id="KW-0472">Membrane</keyword>
<proteinExistence type="predicted"/>
<evidence type="ECO:0000256" key="3">
    <source>
        <dbReference type="ARBA" id="ARBA00022692"/>
    </source>
</evidence>
<evidence type="ECO:0000256" key="4">
    <source>
        <dbReference type="ARBA" id="ARBA00022989"/>
    </source>
</evidence>
<organism evidence="9 10">
    <name type="scientific">Mucisphaera calidilacus</name>
    <dbReference type="NCBI Taxonomy" id="2527982"/>
    <lineage>
        <taxon>Bacteria</taxon>
        <taxon>Pseudomonadati</taxon>
        <taxon>Planctomycetota</taxon>
        <taxon>Phycisphaerae</taxon>
        <taxon>Phycisphaerales</taxon>
        <taxon>Phycisphaeraceae</taxon>
        <taxon>Mucisphaera</taxon>
    </lineage>
</organism>
<dbReference type="InterPro" id="IPR018461">
    <property type="entry name" value="Na/H_Antiport_NhaC-like_C"/>
</dbReference>
<feature type="transmembrane region" description="Helical" evidence="7">
    <location>
        <begin position="218"/>
        <end position="240"/>
    </location>
</feature>
<dbReference type="GO" id="GO:0005886">
    <property type="term" value="C:plasma membrane"/>
    <property type="evidence" value="ECO:0007669"/>
    <property type="project" value="UniProtKB-SubCell"/>
</dbReference>
<evidence type="ECO:0000313" key="10">
    <source>
        <dbReference type="Proteomes" id="UP000320386"/>
    </source>
</evidence>